<dbReference type="AlphaFoldDB" id="A0A0B1TMY4"/>
<evidence type="ECO:0000313" key="3">
    <source>
        <dbReference type="EMBL" id="KHJ97471.1"/>
    </source>
</evidence>
<proteinExistence type="predicted"/>
<sequence>MCESHRYAKSRCVQVTIKPTAELWDQLRDLVRTMPWTTQDEAMWQLIPEMKNIYPVFAVRKSDGLLLGGVAIVVTDIVFGPFYVMRPGIRGNGIGMKMMGPLLGLMAEPVKTRAIIGRAVTAMIEKYSGPPFYAIHKHEMYAFGLPREELLNLFPCTANNTLVPKSFKEMNAEQFEKVCAYDQMASGRDRRDFLKQYHSLFFTKVTAMIEKYSGPPFYAIHKHEMYAFGLPREELLNLFPCTANNTLVPKSFKEMNAEQFEKVCAYDQMASGRDRRDFLKQYHSLFFTKGVALLNAAGEVQGIAGAVPTLHSGQIIKVGPISTATRENACLLIKCITDMFTQSDLKFVLHVSTDTAGDWILKKCHDANIPLTFVGTAANATYSRIIYKDPCNTELMFVPMNCPIYFDR</sequence>
<dbReference type="PANTHER" id="PTHR47237">
    <property type="entry name" value="SLL0310 PROTEIN"/>
    <property type="match status" value="1"/>
</dbReference>
<feature type="transmembrane region" description="Helical" evidence="1">
    <location>
        <begin position="64"/>
        <end position="84"/>
    </location>
</feature>
<keyword evidence="1" id="KW-0472">Membrane</keyword>
<organism evidence="3 4">
    <name type="scientific">Oesophagostomum dentatum</name>
    <name type="common">Nodular worm</name>
    <dbReference type="NCBI Taxonomy" id="61180"/>
    <lineage>
        <taxon>Eukaryota</taxon>
        <taxon>Metazoa</taxon>
        <taxon>Ecdysozoa</taxon>
        <taxon>Nematoda</taxon>
        <taxon>Chromadorea</taxon>
        <taxon>Rhabditida</taxon>
        <taxon>Rhabditina</taxon>
        <taxon>Rhabditomorpha</taxon>
        <taxon>Strongyloidea</taxon>
        <taxon>Strongylidae</taxon>
        <taxon>Oesophagostomum</taxon>
    </lineage>
</organism>
<feature type="domain" description="YitH/HolE acetyltransferase (GNAT)" evidence="2">
    <location>
        <begin position="263"/>
        <end position="347"/>
    </location>
</feature>
<evidence type="ECO:0000259" key="2">
    <source>
        <dbReference type="Pfam" id="PF18014"/>
    </source>
</evidence>
<keyword evidence="1" id="KW-1133">Transmembrane helix</keyword>
<dbReference type="InterPro" id="IPR052729">
    <property type="entry name" value="Acyl/Acetyltrans_Enzymes"/>
</dbReference>
<name>A0A0B1TMY4_OESDE</name>
<dbReference type="OrthoDB" id="5782930at2759"/>
<dbReference type="EMBL" id="KN549451">
    <property type="protein sequence ID" value="KHJ97471.1"/>
    <property type="molecule type" value="Genomic_DNA"/>
</dbReference>
<evidence type="ECO:0000313" key="4">
    <source>
        <dbReference type="Proteomes" id="UP000053660"/>
    </source>
</evidence>
<reference evidence="3 4" key="1">
    <citation type="submission" date="2014-03" db="EMBL/GenBank/DDBJ databases">
        <title>Draft genome of the hookworm Oesophagostomum dentatum.</title>
        <authorList>
            <person name="Mitreva M."/>
        </authorList>
    </citation>
    <scope>NUCLEOTIDE SEQUENCE [LARGE SCALE GENOMIC DNA]</scope>
    <source>
        <strain evidence="3 4">OD-Hann</strain>
    </source>
</reference>
<keyword evidence="4" id="KW-1185">Reference proteome</keyword>
<dbReference type="Proteomes" id="UP000053660">
    <property type="component" value="Unassembled WGS sequence"/>
</dbReference>
<accession>A0A0B1TMY4</accession>
<dbReference type="InterPro" id="IPR041496">
    <property type="entry name" value="YitH/HolE_GNAT"/>
</dbReference>
<dbReference type="PANTHER" id="PTHR47237:SF1">
    <property type="entry name" value="SLL0310 PROTEIN"/>
    <property type="match status" value="1"/>
</dbReference>
<dbReference type="Pfam" id="PF18014">
    <property type="entry name" value="Acetyltransf_18"/>
    <property type="match status" value="1"/>
</dbReference>
<gene>
    <name evidence="3" type="ORF">OESDEN_02549</name>
</gene>
<evidence type="ECO:0000256" key="1">
    <source>
        <dbReference type="SAM" id="Phobius"/>
    </source>
</evidence>
<keyword evidence="1" id="KW-0812">Transmembrane</keyword>
<protein>
    <recommendedName>
        <fullName evidence="2">YitH/HolE acetyltransferase (GNAT) domain-containing protein</fullName>
    </recommendedName>
</protein>